<accession>A0A2I2GCS7</accession>
<organism evidence="1 2">
    <name type="scientific">Aspergillus steynii IBT 23096</name>
    <dbReference type="NCBI Taxonomy" id="1392250"/>
    <lineage>
        <taxon>Eukaryota</taxon>
        <taxon>Fungi</taxon>
        <taxon>Dikarya</taxon>
        <taxon>Ascomycota</taxon>
        <taxon>Pezizomycotina</taxon>
        <taxon>Eurotiomycetes</taxon>
        <taxon>Eurotiomycetidae</taxon>
        <taxon>Eurotiales</taxon>
        <taxon>Aspergillaceae</taxon>
        <taxon>Aspergillus</taxon>
        <taxon>Aspergillus subgen. Circumdati</taxon>
    </lineage>
</organism>
<evidence type="ECO:0000313" key="1">
    <source>
        <dbReference type="EMBL" id="PLB50688.1"/>
    </source>
</evidence>
<dbReference type="AlphaFoldDB" id="A0A2I2GCS7"/>
<dbReference type="Proteomes" id="UP000234275">
    <property type="component" value="Unassembled WGS sequence"/>
</dbReference>
<comment type="caution">
    <text evidence="1">The sequence shown here is derived from an EMBL/GenBank/DDBJ whole genome shotgun (WGS) entry which is preliminary data.</text>
</comment>
<gene>
    <name evidence="1" type="ORF">P170DRAFT_151538</name>
</gene>
<dbReference type="EMBL" id="MSFO01000003">
    <property type="protein sequence ID" value="PLB50688.1"/>
    <property type="molecule type" value="Genomic_DNA"/>
</dbReference>
<name>A0A2I2GCS7_9EURO</name>
<proteinExistence type="predicted"/>
<evidence type="ECO:0000313" key="2">
    <source>
        <dbReference type="Proteomes" id="UP000234275"/>
    </source>
</evidence>
<protein>
    <submittedName>
        <fullName evidence="1">Uncharacterized protein</fullName>
    </submittedName>
</protein>
<dbReference type="GeneID" id="36550217"/>
<dbReference type="VEuPathDB" id="FungiDB:P170DRAFT_151538"/>
<dbReference type="RefSeq" id="XP_024705990.1">
    <property type="nucleotide sequence ID" value="XM_024842520.1"/>
</dbReference>
<sequence length="101" mass="10980">MGNRAGSSFPIILPRLSRLGRTHRQRHMAFAAASSSIFGSAVSSQSRIVEVSKPQRLQILRRREDTASTGTGTSCPAAFCTHRRVPIPPGTNNKQQTGLHL</sequence>
<keyword evidence="2" id="KW-1185">Reference proteome</keyword>
<reference evidence="1 2" key="1">
    <citation type="submission" date="2016-12" db="EMBL/GenBank/DDBJ databases">
        <title>The genomes of Aspergillus section Nigri reveals drivers in fungal speciation.</title>
        <authorList>
            <consortium name="DOE Joint Genome Institute"/>
            <person name="Vesth T.C."/>
            <person name="Nybo J."/>
            <person name="Theobald S."/>
            <person name="Brandl J."/>
            <person name="Frisvad J.C."/>
            <person name="Nielsen K.F."/>
            <person name="Lyhne E.K."/>
            <person name="Kogle M.E."/>
            <person name="Kuo A."/>
            <person name="Riley R."/>
            <person name="Clum A."/>
            <person name="Nolan M."/>
            <person name="Lipzen A."/>
            <person name="Salamov A."/>
            <person name="Henrissat B."/>
            <person name="Wiebenga A."/>
            <person name="De Vries R.P."/>
            <person name="Grigoriev I.V."/>
            <person name="Mortensen U.H."/>
            <person name="Andersen M.R."/>
            <person name="Baker S.E."/>
        </authorList>
    </citation>
    <scope>NUCLEOTIDE SEQUENCE [LARGE SCALE GENOMIC DNA]</scope>
    <source>
        <strain evidence="1 2">IBT 23096</strain>
    </source>
</reference>